<dbReference type="SUPFAM" id="SSF47240">
    <property type="entry name" value="Ferritin-like"/>
    <property type="match status" value="1"/>
</dbReference>
<name>A0A485LZL2_9ZZZZ</name>
<evidence type="ECO:0000313" key="3">
    <source>
        <dbReference type="EMBL" id="VFU14010.1"/>
    </source>
</evidence>
<dbReference type="AlphaFoldDB" id="A0A485LZL2"/>
<reference evidence="3" key="1">
    <citation type="submission" date="2019-03" db="EMBL/GenBank/DDBJ databases">
        <authorList>
            <person name="Hao L."/>
        </authorList>
    </citation>
    <scope>NUCLEOTIDE SEQUENCE</scope>
</reference>
<dbReference type="Gene3D" id="1.20.1260.10">
    <property type="match status" value="1"/>
</dbReference>
<organism evidence="3">
    <name type="scientific">anaerobic digester metagenome</name>
    <dbReference type="NCBI Taxonomy" id="1263854"/>
    <lineage>
        <taxon>unclassified sequences</taxon>
        <taxon>metagenomes</taxon>
        <taxon>ecological metagenomes</taxon>
    </lineage>
</organism>
<gene>
    <name evidence="3" type="ORF">SCFA_2390003</name>
</gene>
<dbReference type="GO" id="GO:0016722">
    <property type="term" value="F:oxidoreductase activity, acting on metal ions"/>
    <property type="evidence" value="ECO:0007669"/>
    <property type="project" value="InterPro"/>
</dbReference>
<dbReference type="InterPro" id="IPR012347">
    <property type="entry name" value="Ferritin-like"/>
</dbReference>
<evidence type="ECO:0000259" key="2">
    <source>
        <dbReference type="Pfam" id="PF00210"/>
    </source>
</evidence>
<proteinExistence type="inferred from homology"/>
<accession>A0A485LZL2</accession>
<dbReference type="Pfam" id="PF00210">
    <property type="entry name" value="Ferritin"/>
    <property type="match status" value="1"/>
</dbReference>
<sequence>MESPQQTISTVMTNYRNFQGNFNLDKSGFDPKMPGHVTYHQMITRQQPRTVKTIGAGIGLPVEVRREMALMLDDHQCALSVALHQYNKHHWMSEGAEGFISLHELLEEHIAKTQKHIDAVGERVARLGGVPTAHPVTQHELSYIKHEVEGRYSIRDFLRNDLEHELKIQEMLRRTISRAHELKDFGTVEVLEEVLREREDLGYHLYSVLEDDTLVRGMDHLMDKRDDRAGDRPMNPDTHLQ</sequence>
<protein>
    <submittedName>
        <fullName evidence="3">Ferritin Dps family protein</fullName>
    </submittedName>
</protein>
<dbReference type="GO" id="GO:0008199">
    <property type="term" value="F:ferric iron binding"/>
    <property type="evidence" value="ECO:0007669"/>
    <property type="project" value="InterPro"/>
</dbReference>
<dbReference type="PANTHER" id="PTHR42932">
    <property type="entry name" value="GENERAL STRESS PROTEIN 20U"/>
    <property type="match status" value="1"/>
</dbReference>
<dbReference type="InterPro" id="IPR023188">
    <property type="entry name" value="DPS_DNA-bd_CS"/>
</dbReference>
<dbReference type="InterPro" id="IPR002177">
    <property type="entry name" value="DPS_DNA-bd"/>
</dbReference>
<dbReference type="InterPro" id="IPR009078">
    <property type="entry name" value="Ferritin-like_SF"/>
</dbReference>
<dbReference type="EMBL" id="CAADRN010000156">
    <property type="protein sequence ID" value="VFU14010.1"/>
    <property type="molecule type" value="Genomic_DNA"/>
</dbReference>
<feature type="domain" description="Ferritin/DPS" evidence="2">
    <location>
        <begin position="72"/>
        <end position="212"/>
    </location>
</feature>
<dbReference type="PROSITE" id="PS00819">
    <property type="entry name" value="DPS_2"/>
    <property type="match status" value="1"/>
</dbReference>
<comment type="similarity">
    <text evidence="1">Belongs to the Dps family.</text>
</comment>
<dbReference type="PANTHER" id="PTHR42932:SF1">
    <property type="entry name" value="GENERAL STRESS PROTEIN 20U"/>
    <property type="match status" value="1"/>
</dbReference>
<dbReference type="InterPro" id="IPR008331">
    <property type="entry name" value="Ferritin_DPS_dom"/>
</dbReference>
<evidence type="ECO:0000256" key="1">
    <source>
        <dbReference type="ARBA" id="ARBA00009497"/>
    </source>
</evidence>